<feature type="region of interest" description="Disordered" evidence="5">
    <location>
        <begin position="400"/>
        <end position="424"/>
    </location>
</feature>
<keyword evidence="2" id="KW-0479">Metal-binding</keyword>
<reference evidence="7" key="2">
    <citation type="submission" date="2022-01" db="EMBL/GenBank/DDBJ databases">
        <authorList>
            <person name="Yamashiro T."/>
            <person name="Shiraishi A."/>
            <person name="Satake H."/>
            <person name="Nakayama K."/>
        </authorList>
    </citation>
    <scope>NUCLEOTIDE SEQUENCE</scope>
</reference>
<evidence type="ECO:0000256" key="3">
    <source>
        <dbReference type="ARBA" id="ARBA00022771"/>
    </source>
</evidence>
<evidence type="ECO:0000313" key="8">
    <source>
        <dbReference type="Proteomes" id="UP001151760"/>
    </source>
</evidence>
<dbReference type="EMBL" id="BQNB010010559">
    <property type="protein sequence ID" value="GJS78901.1"/>
    <property type="molecule type" value="Genomic_DNA"/>
</dbReference>
<dbReference type="Proteomes" id="UP001151760">
    <property type="component" value="Unassembled WGS sequence"/>
</dbReference>
<evidence type="ECO:0000256" key="2">
    <source>
        <dbReference type="ARBA" id="ARBA00022723"/>
    </source>
</evidence>
<protein>
    <submittedName>
        <fullName evidence="7">Reverse transcriptase domain-containing protein</fullName>
    </submittedName>
</protein>
<dbReference type="InterPro" id="IPR025452">
    <property type="entry name" value="DUF4218"/>
</dbReference>
<name>A0ABQ4YPH6_9ASTR</name>
<evidence type="ECO:0000256" key="5">
    <source>
        <dbReference type="SAM" id="MobiDB-lite"/>
    </source>
</evidence>
<evidence type="ECO:0000313" key="7">
    <source>
        <dbReference type="EMBL" id="GJS78901.1"/>
    </source>
</evidence>
<sequence>MDAVLRRYFPNMSIPNTQTTGLKPAQTNRGWGLPYNEFEEFFLELQELWKGVWTKDAATNTLFQMKAAVLWTINDFPARSSLSGWSGQGYYACPTCNEDTPSMAVKSKIVYVGHRRFLRTKHPLRSKFKEFYDIAKKNPKPNRKIELNWSKRSIFWDKAKAWKRQIQRHDKGKARLGNFESSKGVVKLKNYVRNKAKPKGSIAEGYVSEEALTFCSRYLKDDVETRFNRLGRNDDGLPEEEPDKFQQSLKIDTDILALPRKIRLITACTYPACIVNGVKFVVHERDILHTTQCSGVSTPGLDGEMYYGQLEEILELTYIGHRKLIRSLFDISPTPARVVDDIKAADAHFLSTCHECNKQLHGKDIYMYRGEKAFCSIECRSMEIALMEKEESMKKKMMNRNKHDCGSSTSYAPQQVPVSRSSGYGNGQRFRRRVEFDDDDIKRAVGGWGVAHGYIKAMSQLNKANAALEKATSTPNPTKSVVGSSRKTTGASRRKVVFDCSGSRKTMMRVLPCFSLCGGGFNPVD</sequence>
<keyword evidence="7" id="KW-0548">Nucleotidyltransferase</keyword>
<comment type="caution">
    <text evidence="7">The sequence shown here is derived from an EMBL/GenBank/DDBJ whole genome shotgun (WGS) entry which is preliminary data.</text>
</comment>
<reference evidence="7" key="1">
    <citation type="journal article" date="2022" name="Int. J. Mol. Sci.">
        <title>Draft Genome of Tanacetum Coccineum: Genomic Comparison of Closely Related Tanacetum-Family Plants.</title>
        <authorList>
            <person name="Yamashiro T."/>
            <person name="Shiraishi A."/>
            <person name="Nakayama K."/>
            <person name="Satake H."/>
        </authorList>
    </citation>
    <scope>NUCLEOTIDE SEQUENCE</scope>
</reference>
<keyword evidence="7" id="KW-0695">RNA-directed DNA polymerase</keyword>
<evidence type="ECO:0000256" key="4">
    <source>
        <dbReference type="PROSITE-ProRule" id="PRU01131"/>
    </source>
</evidence>
<accession>A0ABQ4YPH6</accession>
<feature type="domain" description="FLZ-type" evidence="6">
    <location>
        <begin position="348"/>
        <end position="391"/>
    </location>
</feature>
<keyword evidence="3" id="KW-0863">Zinc-finger</keyword>
<feature type="compositionally biased region" description="Polar residues" evidence="5">
    <location>
        <begin position="406"/>
        <end position="423"/>
    </location>
</feature>
<feature type="zinc finger region" description="FLZ-type" evidence="4">
    <location>
        <begin position="348"/>
        <end position="391"/>
    </location>
</feature>
<evidence type="ECO:0000259" key="6">
    <source>
        <dbReference type="PROSITE" id="PS51795"/>
    </source>
</evidence>
<keyword evidence="3" id="KW-0862">Zinc</keyword>
<organism evidence="7 8">
    <name type="scientific">Tanacetum coccineum</name>
    <dbReference type="NCBI Taxonomy" id="301880"/>
    <lineage>
        <taxon>Eukaryota</taxon>
        <taxon>Viridiplantae</taxon>
        <taxon>Streptophyta</taxon>
        <taxon>Embryophyta</taxon>
        <taxon>Tracheophyta</taxon>
        <taxon>Spermatophyta</taxon>
        <taxon>Magnoliopsida</taxon>
        <taxon>eudicotyledons</taxon>
        <taxon>Gunneridae</taxon>
        <taxon>Pentapetalae</taxon>
        <taxon>asterids</taxon>
        <taxon>campanulids</taxon>
        <taxon>Asterales</taxon>
        <taxon>Asteraceae</taxon>
        <taxon>Asteroideae</taxon>
        <taxon>Anthemideae</taxon>
        <taxon>Anthemidinae</taxon>
        <taxon>Tanacetum</taxon>
    </lineage>
</organism>
<dbReference type="InterPro" id="IPR007650">
    <property type="entry name" value="Zf-FLZ_dom"/>
</dbReference>
<dbReference type="Pfam" id="PF04570">
    <property type="entry name" value="zf-FLZ"/>
    <property type="match status" value="1"/>
</dbReference>
<dbReference type="GO" id="GO:0003964">
    <property type="term" value="F:RNA-directed DNA polymerase activity"/>
    <property type="evidence" value="ECO:0007669"/>
    <property type="project" value="UniProtKB-KW"/>
</dbReference>
<keyword evidence="7" id="KW-0808">Transferase</keyword>
<dbReference type="Pfam" id="PF02992">
    <property type="entry name" value="Transposase_21"/>
    <property type="match status" value="1"/>
</dbReference>
<dbReference type="Pfam" id="PF13960">
    <property type="entry name" value="DUF4218"/>
    <property type="match status" value="1"/>
</dbReference>
<keyword evidence="8" id="KW-1185">Reference proteome</keyword>
<proteinExistence type="inferred from homology"/>
<dbReference type="PANTHER" id="PTHR48258">
    <property type="entry name" value="DUF4218 DOMAIN-CONTAINING PROTEIN-RELATED"/>
    <property type="match status" value="1"/>
</dbReference>
<dbReference type="PROSITE" id="PS51795">
    <property type="entry name" value="ZF_FLZ"/>
    <property type="match status" value="1"/>
</dbReference>
<comment type="similarity">
    <text evidence="1">Belongs to the FLZ family.</text>
</comment>
<evidence type="ECO:0000256" key="1">
    <source>
        <dbReference type="ARBA" id="ARBA00009374"/>
    </source>
</evidence>
<dbReference type="InterPro" id="IPR004242">
    <property type="entry name" value="Transposase_21"/>
</dbReference>
<gene>
    <name evidence="7" type="ORF">Tco_0728782</name>
</gene>